<evidence type="ECO:0000259" key="8">
    <source>
        <dbReference type="Pfam" id="PF00707"/>
    </source>
</evidence>
<keyword evidence="3 4" id="KW-0648">Protein biosynthesis</keyword>
<dbReference type="NCBIfam" id="TIGR00168">
    <property type="entry name" value="infC"/>
    <property type="match status" value="1"/>
</dbReference>
<dbReference type="GO" id="GO:0043022">
    <property type="term" value="F:ribosome binding"/>
    <property type="evidence" value="ECO:0007669"/>
    <property type="project" value="TreeGrafter"/>
</dbReference>
<dbReference type="STRING" id="48467.SAMN02745166_04644"/>
<evidence type="ECO:0000256" key="2">
    <source>
        <dbReference type="ARBA" id="ARBA00022540"/>
    </source>
</evidence>
<evidence type="ECO:0000256" key="4">
    <source>
        <dbReference type="HAMAP-Rule" id="MF_00080"/>
    </source>
</evidence>
<dbReference type="RefSeq" id="WP_078815765.1">
    <property type="nucleotide sequence ID" value="NZ_FUYE01000022.1"/>
</dbReference>
<evidence type="ECO:0000256" key="5">
    <source>
        <dbReference type="NCBIfam" id="TIGR00168"/>
    </source>
</evidence>
<feature type="region of interest" description="Disordered" evidence="7">
    <location>
        <begin position="205"/>
        <end position="252"/>
    </location>
</feature>
<dbReference type="InterPro" id="IPR019815">
    <property type="entry name" value="Translation_initiation_fac_3_C"/>
</dbReference>
<dbReference type="GO" id="GO:0003743">
    <property type="term" value="F:translation initiation factor activity"/>
    <property type="evidence" value="ECO:0007669"/>
    <property type="project" value="UniProtKB-UniRule"/>
</dbReference>
<comment type="function">
    <text evidence="4 6">IF-3 binds to the 30S ribosomal subunit and shifts the equilibrium between 70S ribosomes and their 50S and 30S subunits in favor of the free subunits, thus enhancing the availability of 30S subunits on which protein synthesis initiation begins.</text>
</comment>
<dbReference type="Gene3D" id="3.30.110.10">
    <property type="entry name" value="Translation initiation factor 3 (IF-3), C-terminal domain"/>
    <property type="match status" value="1"/>
</dbReference>
<dbReference type="EMBL" id="FUYE01000022">
    <property type="protein sequence ID" value="SKB07193.1"/>
    <property type="molecule type" value="Genomic_DNA"/>
</dbReference>
<name>A0A1T4YZX1_9BACT</name>
<sequence>MNSGGPSRPGGNRGPDRRNNGRYADQTRVNERIRAPKVRVVDGITNQQYGVLLTAQALRMARERGLDLVEVASNAEPPVCKIVDYGKYKYIQEKHKKEAHKHQKGGKLKELKFRIGIDPHDYHIKIVHAEDFLAEGHKVRIQLQFRGRQMAHQELGHELAAKIKADLLTMGHADQEPKMAGRNINMQISPLPERQRVRKFKTHLKGVTEHKDMHHGDHDPREDKHDEHDDHDDHHDDHAEQPPVNEASPTQA</sequence>
<reference evidence="11" key="1">
    <citation type="submission" date="2017-02" db="EMBL/GenBank/DDBJ databases">
        <authorList>
            <person name="Varghese N."/>
            <person name="Submissions S."/>
        </authorList>
    </citation>
    <scope>NUCLEOTIDE SEQUENCE [LARGE SCALE GENOMIC DNA]</scope>
    <source>
        <strain evidence="11">ATCC 700200</strain>
    </source>
</reference>
<evidence type="ECO:0000313" key="10">
    <source>
        <dbReference type="EMBL" id="SKB07193.1"/>
    </source>
</evidence>
<evidence type="ECO:0000256" key="6">
    <source>
        <dbReference type="RuleBase" id="RU000646"/>
    </source>
</evidence>
<organism evidence="10 11">
    <name type="scientific">Prosthecobacter debontii</name>
    <dbReference type="NCBI Taxonomy" id="48467"/>
    <lineage>
        <taxon>Bacteria</taxon>
        <taxon>Pseudomonadati</taxon>
        <taxon>Verrucomicrobiota</taxon>
        <taxon>Verrucomicrobiia</taxon>
        <taxon>Verrucomicrobiales</taxon>
        <taxon>Verrucomicrobiaceae</taxon>
        <taxon>Prosthecobacter</taxon>
    </lineage>
</organism>
<dbReference type="FunFam" id="3.30.110.10:FF:000001">
    <property type="entry name" value="Translation initiation factor IF-3"/>
    <property type="match status" value="1"/>
</dbReference>
<feature type="compositionally biased region" description="Basic and acidic residues" evidence="7">
    <location>
        <begin position="206"/>
        <end position="240"/>
    </location>
</feature>
<proteinExistence type="inferred from homology"/>
<dbReference type="InterPro" id="IPR036788">
    <property type="entry name" value="T_IF-3_C_sf"/>
</dbReference>
<keyword evidence="11" id="KW-1185">Reference proteome</keyword>
<dbReference type="HAMAP" id="MF_00080">
    <property type="entry name" value="IF_3"/>
    <property type="match status" value="1"/>
</dbReference>
<dbReference type="Proteomes" id="UP000190774">
    <property type="component" value="Unassembled WGS sequence"/>
</dbReference>
<evidence type="ECO:0000259" key="9">
    <source>
        <dbReference type="Pfam" id="PF05198"/>
    </source>
</evidence>
<evidence type="ECO:0000313" key="11">
    <source>
        <dbReference type="Proteomes" id="UP000190774"/>
    </source>
</evidence>
<dbReference type="GO" id="GO:0016020">
    <property type="term" value="C:membrane"/>
    <property type="evidence" value="ECO:0007669"/>
    <property type="project" value="TreeGrafter"/>
</dbReference>
<accession>A0A1T4YZX1</accession>
<evidence type="ECO:0000256" key="3">
    <source>
        <dbReference type="ARBA" id="ARBA00022917"/>
    </source>
</evidence>
<comment type="similarity">
    <text evidence="1 4 6">Belongs to the IF-3 family.</text>
</comment>
<dbReference type="GO" id="GO:0005829">
    <property type="term" value="C:cytosol"/>
    <property type="evidence" value="ECO:0007669"/>
    <property type="project" value="TreeGrafter"/>
</dbReference>
<dbReference type="InterPro" id="IPR019814">
    <property type="entry name" value="Translation_initiation_fac_3_N"/>
</dbReference>
<evidence type="ECO:0000256" key="7">
    <source>
        <dbReference type="SAM" id="MobiDB-lite"/>
    </source>
</evidence>
<dbReference type="Pfam" id="PF00707">
    <property type="entry name" value="IF3_C"/>
    <property type="match status" value="1"/>
</dbReference>
<dbReference type="InterPro" id="IPR036787">
    <property type="entry name" value="T_IF-3_N_sf"/>
</dbReference>
<dbReference type="Gene3D" id="3.10.20.80">
    <property type="entry name" value="Translation initiation factor 3 (IF-3), N-terminal domain"/>
    <property type="match status" value="1"/>
</dbReference>
<protein>
    <recommendedName>
        <fullName evidence="4 5">Translation initiation factor IF-3</fullName>
    </recommendedName>
</protein>
<dbReference type="Pfam" id="PF05198">
    <property type="entry name" value="IF3_N"/>
    <property type="match status" value="1"/>
</dbReference>
<gene>
    <name evidence="4" type="primary">infC</name>
    <name evidence="10" type="ORF">SAMN02745166_04644</name>
</gene>
<dbReference type="PROSITE" id="PS00938">
    <property type="entry name" value="IF3"/>
    <property type="match status" value="1"/>
</dbReference>
<dbReference type="SUPFAM" id="SSF55200">
    <property type="entry name" value="Translation initiation factor IF3, C-terminal domain"/>
    <property type="match status" value="1"/>
</dbReference>
<dbReference type="AlphaFoldDB" id="A0A1T4YZX1"/>
<comment type="subunit">
    <text evidence="4 6">Monomer.</text>
</comment>
<evidence type="ECO:0000256" key="1">
    <source>
        <dbReference type="ARBA" id="ARBA00005439"/>
    </source>
</evidence>
<keyword evidence="4" id="KW-0963">Cytoplasm</keyword>
<dbReference type="InterPro" id="IPR001288">
    <property type="entry name" value="Translation_initiation_fac_3"/>
</dbReference>
<dbReference type="InterPro" id="IPR019813">
    <property type="entry name" value="Translation_initiation_fac3_CS"/>
</dbReference>
<dbReference type="SUPFAM" id="SSF54364">
    <property type="entry name" value="Translation initiation factor IF3, N-terminal domain"/>
    <property type="match status" value="1"/>
</dbReference>
<dbReference type="OrthoDB" id="9806014at2"/>
<keyword evidence="2 4" id="KW-0396">Initiation factor</keyword>
<dbReference type="GO" id="GO:0032790">
    <property type="term" value="P:ribosome disassembly"/>
    <property type="evidence" value="ECO:0007669"/>
    <property type="project" value="TreeGrafter"/>
</dbReference>
<dbReference type="PANTHER" id="PTHR10938:SF0">
    <property type="entry name" value="TRANSLATION INITIATION FACTOR IF-3, MITOCHONDRIAL"/>
    <property type="match status" value="1"/>
</dbReference>
<feature type="region of interest" description="Disordered" evidence="7">
    <location>
        <begin position="1"/>
        <end position="28"/>
    </location>
</feature>
<dbReference type="PANTHER" id="PTHR10938">
    <property type="entry name" value="TRANSLATION INITIATION FACTOR IF-3"/>
    <property type="match status" value="1"/>
</dbReference>
<feature type="domain" description="Translation initiation factor 3 C-terminal" evidence="8">
    <location>
        <begin position="107"/>
        <end position="190"/>
    </location>
</feature>
<feature type="domain" description="Translation initiation factor 3 N-terminal" evidence="9">
    <location>
        <begin position="29"/>
        <end position="99"/>
    </location>
</feature>
<comment type="subcellular location">
    <subcellularLocation>
        <location evidence="4 6">Cytoplasm</location>
    </subcellularLocation>
</comment>